<evidence type="ECO:0000313" key="1">
    <source>
        <dbReference type="EMBL" id="KZT69474.1"/>
    </source>
</evidence>
<dbReference type="AlphaFoldDB" id="A0A165QHF3"/>
<name>A0A165QHF3_9APHY</name>
<dbReference type="Proteomes" id="UP000076727">
    <property type="component" value="Unassembled WGS sequence"/>
</dbReference>
<reference evidence="1 2" key="1">
    <citation type="journal article" date="2016" name="Mol. Biol. Evol.">
        <title>Comparative Genomics of Early-Diverging Mushroom-Forming Fungi Provides Insights into the Origins of Lignocellulose Decay Capabilities.</title>
        <authorList>
            <person name="Nagy L.G."/>
            <person name="Riley R."/>
            <person name="Tritt A."/>
            <person name="Adam C."/>
            <person name="Daum C."/>
            <person name="Floudas D."/>
            <person name="Sun H."/>
            <person name="Yadav J.S."/>
            <person name="Pangilinan J."/>
            <person name="Larsson K.H."/>
            <person name="Matsuura K."/>
            <person name="Barry K."/>
            <person name="Labutti K."/>
            <person name="Kuo R."/>
            <person name="Ohm R.A."/>
            <person name="Bhattacharya S.S."/>
            <person name="Shirouzu T."/>
            <person name="Yoshinaga Y."/>
            <person name="Martin F.M."/>
            <person name="Grigoriev I.V."/>
            <person name="Hibbett D.S."/>
        </authorList>
    </citation>
    <scope>NUCLEOTIDE SEQUENCE [LARGE SCALE GENOMIC DNA]</scope>
    <source>
        <strain evidence="1 2">L-15889</strain>
    </source>
</reference>
<protein>
    <submittedName>
        <fullName evidence="1">Uncharacterized protein</fullName>
    </submittedName>
</protein>
<proteinExistence type="predicted"/>
<evidence type="ECO:0000313" key="2">
    <source>
        <dbReference type="Proteomes" id="UP000076727"/>
    </source>
</evidence>
<gene>
    <name evidence="1" type="ORF">DAEQUDRAFT_267710</name>
</gene>
<dbReference type="EMBL" id="KV429058">
    <property type="protein sequence ID" value="KZT69474.1"/>
    <property type="molecule type" value="Genomic_DNA"/>
</dbReference>
<sequence length="81" mass="8569">MRSPPYAPFAAKGSVFCSTSIWSQLCRGCGNRAVAACTYLHTGSIQTRGCNLLTASHDAGRNSAGPVGAVVLREVLARSRW</sequence>
<organism evidence="1 2">
    <name type="scientific">Daedalea quercina L-15889</name>
    <dbReference type="NCBI Taxonomy" id="1314783"/>
    <lineage>
        <taxon>Eukaryota</taxon>
        <taxon>Fungi</taxon>
        <taxon>Dikarya</taxon>
        <taxon>Basidiomycota</taxon>
        <taxon>Agaricomycotina</taxon>
        <taxon>Agaricomycetes</taxon>
        <taxon>Polyporales</taxon>
        <taxon>Fomitopsis</taxon>
    </lineage>
</organism>
<keyword evidence="2" id="KW-1185">Reference proteome</keyword>
<accession>A0A165QHF3</accession>